<dbReference type="EMBL" id="KE561209">
    <property type="protein sequence ID" value="EPZ31664.1"/>
    <property type="molecule type" value="Genomic_DNA"/>
</dbReference>
<evidence type="ECO:0000313" key="1">
    <source>
        <dbReference type="EMBL" id="EPZ31664.1"/>
    </source>
</evidence>
<evidence type="ECO:0000313" key="2">
    <source>
        <dbReference type="EMBL" id="RKP19701.1"/>
    </source>
</evidence>
<protein>
    <submittedName>
        <fullName evidence="1 2">Sedlin</fullName>
    </submittedName>
</protein>
<dbReference type="SUPFAM" id="SSF64356">
    <property type="entry name" value="SNARE-like"/>
    <property type="match status" value="1"/>
</dbReference>
<dbReference type="PANTHER" id="PTHR12403">
    <property type="entry name" value="TRAFFICKING PROTEIN PARTICLE COMPLEX SUBUNIT 2"/>
    <property type="match status" value="1"/>
</dbReference>
<reference evidence="2" key="3">
    <citation type="submission" date="2018-08" db="EMBL/GenBank/DDBJ databases">
        <title>Leveraging single-cell genomics to expand the Fungal Tree of Life.</title>
        <authorList>
            <consortium name="DOE Joint Genome Institute"/>
            <person name="Ahrendt S.R."/>
            <person name="Quandt C.A."/>
            <person name="Ciobanu D."/>
            <person name="Clum A."/>
            <person name="Salamov A."/>
            <person name="Andreopoulos B."/>
            <person name="Cheng J.-F."/>
            <person name="Woyke T."/>
            <person name="Pelin A."/>
            <person name="Henrissat B."/>
            <person name="Reynolds N."/>
            <person name="Benny G.L."/>
            <person name="Smith M.E."/>
            <person name="James T.Y."/>
            <person name="Grigoriev I.V."/>
        </authorList>
    </citation>
    <scope>NUCLEOTIDE SEQUENCE</scope>
    <source>
        <strain evidence="2">CSF55</strain>
    </source>
</reference>
<evidence type="ECO:0000313" key="4">
    <source>
        <dbReference type="Proteomes" id="UP000281549"/>
    </source>
</evidence>
<proteinExistence type="predicted"/>
<keyword evidence="3" id="KW-1185">Reference proteome</keyword>
<name>A0A075AP13_ROZAC</name>
<dbReference type="InterPro" id="IPR011012">
    <property type="entry name" value="Longin-like_dom_sf"/>
</dbReference>
<dbReference type="Proteomes" id="UP000281549">
    <property type="component" value="Unassembled WGS sequence"/>
</dbReference>
<dbReference type="CDD" id="cd14825">
    <property type="entry name" value="TRAPPC2_sedlin"/>
    <property type="match status" value="1"/>
</dbReference>
<dbReference type="GO" id="GO:0005737">
    <property type="term" value="C:cytoplasm"/>
    <property type="evidence" value="ECO:0007669"/>
    <property type="project" value="GOC"/>
</dbReference>
<dbReference type="EMBL" id="ML005179">
    <property type="protein sequence ID" value="RKP19701.1"/>
    <property type="molecule type" value="Genomic_DNA"/>
</dbReference>
<reference evidence="4" key="2">
    <citation type="journal article" date="2018" name="Nat. Microbiol.">
        <title>Leveraging single-cell genomics to expand the fungal tree of life.</title>
        <authorList>
            <person name="Ahrendt S.R."/>
            <person name="Quandt C.A."/>
            <person name="Ciobanu D."/>
            <person name="Clum A."/>
            <person name="Salamov A."/>
            <person name="Andreopoulos B."/>
            <person name="Cheng J.F."/>
            <person name="Woyke T."/>
            <person name="Pelin A."/>
            <person name="Henrissat B."/>
            <person name="Reynolds N.K."/>
            <person name="Benny G.L."/>
            <person name="Smith M.E."/>
            <person name="James T.Y."/>
            <person name="Grigoriev I.V."/>
        </authorList>
    </citation>
    <scope>NUCLEOTIDE SEQUENCE [LARGE SCALE GENOMIC DNA]</scope>
    <source>
        <strain evidence="4">CSF55</strain>
    </source>
</reference>
<dbReference type="Pfam" id="PF04628">
    <property type="entry name" value="Sedlin_N"/>
    <property type="match status" value="1"/>
</dbReference>
<sequence length="141" mass="16520">MATNYYLVIVDANDHPVYEAEYGPLSRGEVKKEDWRQLIQFIAYSSLDVIDESIMNSNGFYFKVIDKFNEWFVSAHITPSGMRMVVLHDARNEDAIKNFLFDCHELYSRMLLSPFFDPNSSIQSVHFDSKVKALMKKYFQI</sequence>
<dbReference type="Gene3D" id="3.30.450.70">
    <property type="match status" value="1"/>
</dbReference>
<gene>
    <name evidence="1" type="ORF">O9G_000143</name>
    <name evidence="2" type="ORF">ROZALSC1DRAFT_28733</name>
</gene>
<dbReference type="STRING" id="988480.A0A075AP13"/>
<organism evidence="1 3">
    <name type="scientific">Rozella allomycis (strain CSF55)</name>
    <dbReference type="NCBI Taxonomy" id="988480"/>
    <lineage>
        <taxon>Eukaryota</taxon>
        <taxon>Fungi</taxon>
        <taxon>Fungi incertae sedis</taxon>
        <taxon>Cryptomycota</taxon>
        <taxon>Cryptomycota incertae sedis</taxon>
        <taxon>Rozella</taxon>
    </lineage>
</organism>
<dbReference type="AlphaFoldDB" id="A0A075AP13"/>
<reference evidence="1 3" key="1">
    <citation type="journal article" date="2013" name="Curr. Biol.">
        <title>Shared signatures of parasitism and phylogenomics unite Cryptomycota and microsporidia.</title>
        <authorList>
            <person name="James T.Y."/>
            <person name="Pelin A."/>
            <person name="Bonen L."/>
            <person name="Ahrendt S."/>
            <person name="Sain D."/>
            <person name="Corradi N."/>
            <person name="Stajich J.E."/>
        </authorList>
    </citation>
    <scope>NUCLEOTIDE SEQUENCE [LARGE SCALE GENOMIC DNA]</scope>
    <source>
        <strain evidence="1 3">CSF55</strain>
        <strain evidence="1 3">CSF55</strain>
    </source>
</reference>
<dbReference type="Proteomes" id="UP000030755">
    <property type="component" value="Unassembled WGS sequence"/>
</dbReference>
<dbReference type="GO" id="GO:0006888">
    <property type="term" value="P:endoplasmic reticulum to Golgi vesicle-mediated transport"/>
    <property type="evidence" value="ECO:0007669"/>
    <property type="project" value="InterPro"/>
</dbReference>
<dbReference type="InterPro" id="IPR006722">
    <property type="entry name" value="Sedlin"/>
</dbReference>
<dbReference type="OrthoDB" id="10252102at2759"/>
<dbReference type="OMA" id="FFQELHE"/>
<dbReference type="HOGENOM" id="CLU_085828_0_2_1"/>
<accession>A0A075AP13</accession>
<evidence type="ECO:0000313" key="3">
    <source>
        <dbReference type="Proteomes" id="UP000030755"/>
    </source>
</evidence>